<proteinExistence type="predicted"/>
<evidence type="ECO:0000313" key="3">
    <source>
        <dbReference type="EMBL" id="CAG9804523.1"/>
    </source>
</evidence>
<sequence>MKIKMAALSHMLYTIILLYLCAIPIESRHRERDRKKHREPSSLASQQHHIIESKVMPINLCSKQRDMKLMCHCTPDNNDNGKAHKAECWIFRSDLSIRDPDWTAFHTQTQLQSLVFSVHGSGNLSFIPTSVIQPLKHLEKLTIEYAQIHEIFGFAFGNFTRIHNISLPNNQIRVISAYAFANHMELQELNICRNEIYEIDPFAFINLPNLSRLNLERNRIEMLHEDTFENLDKLSELSLSHNIIDVITRETFKGIGNLWILKLDNNKLRYLGDNMFSELWSLIELDLGHNVIEIITGRAFDGLNNLKRLKLDYNRMKSLEPGTFAPTPALTYLNLMRNSLESITMITIQPLMNNLVNHTSMMLIKDNDFICDCRLAWIYDLRNLTKNFELRYSLEEVECRKPREEKPSLDVGYENVLKQQNDYSDDESNDDEKVNLLTLQKRELPCPQEYREQFEHPSTREFIGFDLSWIRSSATKICSQSLWILILALVSHSYCTLTAYLR</sequence>
<dbReference type="PANTHER" id="PTHR24366:SF164">
    <property type="entry name" value="CONNECTIN-LIKE PROTEIN"/>
    <property type="match status" value="1"/>
</dbReference>
<name>A0A9N9RVY4_9DIPT</name>
<gene>
    <name evidence="3" type="ORF">CHIRRI_LOCUS7406</name>
</gene>
<dbReference type="Pfam" id="PF13855">
    <property type="entry name" value="LRR_8"/>
    <property type="match status" value="2"/>
</dbReference>
<dbReference type="InterPro" id="IPR032675">
    <property type="entry name" value="LRR_dom_sf"/>
</dbReference>
<dbReference type="SMART" id="SM00369">
    <property type="entry name" value="LRR_TYP"/>
    <property type="match status" value="8"/>
</dbReference>
<reference evidence="3" key="2">
    <citation type="submission" date="2022-10" db="EMBL/GenBank/DDBJ databases">
        <authorList>
            <consortium name="ENA_rothamsted_submissions"/>
            <consortium name="culmorum"/>
            <person name="King R."/>
        </authorList>
    </citation>
    <scope>NUCLEOTIDE SEQUENCE</scope>
</reference>
<dbReference type="SUPFAM" id="SSF52058">
    <property type="entry name" value="L domain-like"/>
    <property type="match status" value="1"/>
</dbReference>
<dbReference type="InterPro" id="IPR003591">
    <property type="entry name" value="Leu-rich_rpt_typical-subtyp"/>
</dbReference>
<evidence type="ECO:0000256" key="1">
    <source>
        <dbReference type="ARBA" id="ARBA00022614"/>
    </source>
</evidence>
<accession>A0A9N9RVY4</accession>
<organism evidence="3 4">
    <name type="scientific">Chironomus riparius</name>
    <dbReference type="NCBI Taxonomy" id="315576"/>
    <lineage>
        <taxon>Eukaryota</taxon>
        <taxon>Metazoa</taxon>
        <taxon>Ecdysozoa</taxon>
        <taxon>Arthropoda</taxon>
        <taxon>Hexapoda</taxon>
        <taxon>Insecta</taxon>
        <taxon>Pterygota</taxon>
        <taxon>Neoptera</taxon>
        <taxon>Endopterygota</taxon>
        <taxon>Diptera</taxon>
        <taxon>Nematocera</taxon>
        <taxon>Chironomoidea</taxon>
        <taxon>Chironomidae</taxon>
        <taxon>Chironominae</taxon>
        <taxon>Chironomus</taxon>
    </lineage>
</organism>
<dbReference type="PANTHER" id="PTHR24366">
    <property type="entry name" value="IG(IMMUNOGLOBULIN) AND LRR(LEUCINE RICH REPEAT) DOMAINS"/>
    <property type="match status" value="1"/>
</dbReference>
<dbReference type="FunFam" id="3.80.10.10:FF:000732">
    <property type="entry name" value="GD11101"/>
    <property type="match status" value="1"/>
</dbReference>
<keyword evidence="4" id="KW-1185">Reference proteome</keyword>
<reference evidence="3" key="1">
    <citation type="submission" date="2022-01" db="EMBL/GenBank/DDBJ databases">
        <authorList>
            <person name="King R."/>
        </authorList>
    </citation>
    <scope>NUCLEOTIDE SEQUENCE</scope>
</reference>
<dbReference type="OrthoDB" id="27267at2759"/>
<dbReference type="EMBL" id="OU895878">
    <property type="protein sequence ID" value="CAG9804523.1"/>
    <property type="molecule type" value="Genomic_DNA"/>
</dbReference>
<dbReference type="Gene3D" id="3.80.10.10">
    <property type="entry name" value="Ribonuclease Inhibitor"/>
    <property type="match status" value="2"/>
</dbReference>
<evidence type="ECO:0008006" key="5">
    <source>
        <dbReference type="Google" id="ProtNLM"/>
    </source>
</evidence>
<keyword evidence="1" id="KW-0433">Leucine-rich repeat</keyword>
<keyword evidence="2" id="KW-0677">Repeat</keyword>
<dbReference type="AlphaFoldDB" id="A0A9N9RVY4"/>
<evidence type="ECO:0000313" key="4">
    <source>
        <dbReference type="Proteomes" id="UP001153620"/>
    </source>
</evidence>
<protein>
    <recommendedName>
        <fullName evidence="5">Connectin</fullName>
    </recommendedName>
</protein>
<evidence type="ECO:0000256" key="2">
    <source>
        <dbReference type="ARBA" id="ARBA00022737"/>
    </source>
</evidence>
<dbReference type="InterPro" id="IPR001611">
    <property type="entry name" value="Leu-rich_rpt"/>
</dbReference>
<dbReference type="Proteomes" id="UP001153620">
    <property type="component" value="Chromosome 2"/>
</dbReference>